<evidence type="ECO:0000256" key="6">
    <source>
        <dbReference type="ARBA" id="ARBA00034617"/>
    </source>
</evidence>
<evidence type="ECO:0000256" key="3">
    <source>
        <dbReference type="ARBA" id="ARBA00022806"/>
    </source>
</evidence>
<organism evidence="12">
    <name type="scientific">uncultured Caudovirales phage</name>
    <dbReference type="NCBI Taxonomy" id="2100421"/>
    <lineage>
        <taxon>Viruses</taxon>
        <taxon>Duplodnaviria</taxon>
        <taxon>Heunggongvirae</taxon>
        <taxon>Uroviricota</taxon>
        <taxon>Caudoviricetes</taxon>
        <taxon>Peduoviridae</taxon>
        <taxon>Maltschvirus</taxon>
        <taxon>Maltschvirus maltsch</taxon>
    </lineage>
</organism>
<feature type="region of interest" description="Disordered" evidence="10">
    <location>
        <begin position="1"/>
        <end position="23"/>
    </location>
</feature>
<evidence type="ECO:0000256" key="8">
    <source>
        <dbReference type="ARBA" id="ARBA00048988"/>
    </source>
</evidence>
<keyword evidence="3 9" id="KW-0347">Helicase</keyword>
<evidence type="ECO:0000313" key="12">
    <source>
        <dbReference type="EMBL" id="CAB4142457.1"/>
    </source>
</evidence>
<evidence type="ECO:0000256" key="1">
    <source>
        <dbReference type="ARBA" id="ARBA00022741"/>
    </source>
</evidence>
<comment type="catalytic activity">
    <reaction evidence="8">
        <text>ATP + H2O = ADP + phosphate + H(+)</text>
        <dbReference type="Rhea" id="RHEA:13065"/>
        <dbReference type="ChEBI" id="CHEBI:15377"/>
        <dbReference type="ChEBI" id="CHEBI:15378"/>
        <dbReference type="ChEBI" id="CHEBI:30616"/>
        <dbReference type="ChEBI" id="CHEBI:43474"/>
        <dbReference type="ChEBI" id="CHEBI:456216"/>
        <dbReference type="EC" id="5.6.2.4"/>
    </reaction>
</comment>
<dbReference type="Gene3D" id="3.40.50.300">
    <property type="entry name" value="P-loop containing nucleotide triphosphate hydrolases"/>
    <property type="match status" value="2"/>
</dbReference>
<dbReference type="InterPro" id="IPR027417">
    <property type="entry name" value="P-loop_NTPase"/>
</dbReference>
<evidence type="ECO:0000256" key="4">
    <source>
        <dbReference type="ARBA" id="ARBA00022840"/>
    </source>
</evidence>
<keyword evidence="5" id="KW-0413">Isomerase</keyword>
<dbReference type="InterPro" id="IPR000212">
    <property type="entry name" value="DNA_helicase_UvrD/REP"/>
</dbReference>
<dbReference type="GO" id="GO:0003677">
    <property type="term" value="F:DNA binding"/>
    <property type="evidence" value="ECO:0007669"/>
    <property type="project" value="InterPro"/>
</dbReference>
<gene>
    <name evidence="12" type="ORF">UFOVP452_13</name>
</gene>
<dbReference type="PANTHER" id="PTHR11070">
    <property type="entry name" value="UVRD / RECB / PCRA DNA HELICASE FAMILY MEMBER"/>
    <property type="match status" value="1"/>
</dbReference>
<proteinExistence type="predicted"/>
<keyword evidence="2 9" id="KW-0378">Hydrolase</keyword>
<keyword evidence="1 9" id="KW-0547">Nucleotide-binding</keyword>
<evidence type="ECO:0000256" key="7">
    <source>
        <dbReference type="ARBA" id="ARBA00034808"/>
    </source>
</evidence>
<name>A0A6J5M9R1_9CAUD</name>
<dbReference type="SUPFAM" id="SSF52540">
    <property type="entry name" value="P-loop containing nucleoside triphosphate hydrolases"/>
    <property type="match status" value="1"/>
</dbReference>
<protein>
    <recommendedName>
        <fullName evidence="7">DNA 3'-5' helicase</fullName>
        <ecNumber evidence="7">5.6.2.4</ecNumber>
    </recommendedName>
</protein>
<comment type="catalytic activity">
    <reaction evidence="6">
        <text>Couples ATP hydrolysis with the unwinding of duplex DNA by translocating in the 3'-5' direction.</text>
        <dbReference type="EC" id="5.6.2.4"/>
    </reaction>
</comment>
<dbReference type="PANTHER" id="PTHR11070:SF2">
    <property type="entry name" value="ATP-DEPENDENT DNA HELICASE SRS2"/>
    <property type="match status" value="1"/>
</dbReference>
<dbReference type="GO" id="GO:0043138">
    <property type="term" value="F:3'-5' DNA helicase activity"/>
    <property type="evidence" value="ECO:0007669"/>
    <property type="project" value="UniProtKB-EC"/>
</dbReference>
<dbReference type="Pfam" id="PF00580">
    <property type="entry name" value="UvrD-helicase"/>
    <property type="match status" value="1"/>
</dbReference>
<accession>A0A6J5M9R1</accession>
<dbReference type="InterPro" id="IPR014016">
    <property type="entry name" value="UvrD-like_ATP-bd"/>
</dbReference>
<feature type="domain" description="UvrD-like helicase ATP-binding" evidence="11">
    <location>
        <begin position="26"/>
        <end position="304"/>
    </location>
</feature>
<feature type="compositionally biased region" description="Low complexity" evidence="10">
    <location>
        <begin position="1"/>
        <end position="21"/>
    </location>
</feature>
<dbReference type="Pfam" id="PF13361">
    <property type="entry name" value="UvrD_C"/>
    <property type="match status" value="1"/>
</dbReference>
<evidence type="ECO:0000256" key="5">
    <source>
        <dbReference type="ARBA" id="ARBA00023235"/>
    </source>
</evidence>
<keyword evidence="4 9" id="KW-0067">ATP-binding</keyword>
<evidence type="ECO:0000256" key="9">
    <source>
        <dbReference type="PROSITE-ProRule" id="PRU00560"/>
    </source>
</evidence>
<dbReference type="GO" id="GO:0000725">
    <property type="term" value="P:recombinational repair"/>
    <property type="evidence" value="ECO:0007669"/>
    <property type="project" value="TreeGrafter"/>
</dbReference>
<dbReference type="PROSITE" id="PS51198">
    <property type="entry name" value="UVRD_HELICASE_ATP_BIND"/>
    <property type="match status" value="1"/>
</dbReference>
<evidence type="ECO:0000256" key="2">
    <source>
        <dbReference type="ARBA" id="ARBA00022801"/>
    </source>
</evidence>
<sequence length="519" mass="56860">MPRASAFDFNNAAPAAPATTSGRSWSPYQTAIFDALRSGVSSLCVTAVAGSGKTTTIVEGCNVVRETHGVDPLFLAFNKSIADELKSRGVNGATLHSCGFRAWAASQGRRVEIDKDKTFKLVREAVSNSFALRKMEGDIRKLVGYAKQYGMVPGSADYNEGHYSAFGVTDDTAEEWVRIAAHHDIDLPERELFEAVTVAKDVLRQSLEMGHIIDFDDMLYMPVVFGVSMAAPPWVFVDEAQDVSGIQRAMLAMMVRPGKGRIVAVGDRAQAIYGFRGADASSIDNIVNQFGCAELPLSITYRCAKRVVDEARMLVPHIEAAPNAKDGEVIDAGVFSSRELTGSDMIVCRNTRPLIETAFRLIGAGVPATVMGRDIGDGLAKTLAALPIIRDATLIERVDAWEEKVVRGAEKRNDEAKVQRTKDRAECLRVIIENIRATSPEAVKSHITKIFADDAPNRVKLATVHKSKGLEADRVFILKRSLMPSPWAMQPWQRVQEANLEYVAITRAKSSLVMVEDFR</sequence>
<evidence type="ECO:0000259" key="11">
    <source>
        <dbReference type="PROSITE" id="PS51198"/>
    </source>
</evidence>
<evidence type="ECO:0000256" key="10">
    <source>
        <dbReference type="SAM" id="MobiDB-lite"/>
    </source>
</evidence>
<dbReference type="InterPro" id="IPR014017">
    <property type="entry name" value="DNA_helicase_UvrD-like_C"/>
</dbReference>
<dbReference type="EC" id="5.6.2.4" evidence="7"/>
<dbReference type="EMBL" id="LR796413">
    <property type="protein sequence ID" value="CAB4142457.1"/>
    <property type="molecule type" value="Genomic_DNA"/>
</dbReference>
<reference evidence="12" key="1">
    <citation type="submission" date="2020-04" db="EMBL/GenBank/DDBJ databases">
        <authorList>
            <person name="Chiriac C."/>
            <person name="Salcher M."/>
            <person name="Ghai R."/>
            <person name="Kavagutti S V."/>
        </authorList>
    </citation>
    <scope>NUCLEOTIDE SEQUENCE</scope>
</reference>
<dbReference type="GO" id="GO:0016787">
    <property type="term" value="F:hydrolase activity"/>
    <property type="evidence" value="ECO:0007669"/>
    <property type="project" value="UniProtKB-UniRule"/>
</dbReference>
<dbReference type="GO" id="GO:0005524">
    <property type="term" value="F:ATP binding"/>
    <property type="evidence" value="ECO:0007669"/>
    <property type="project" value="UniProtKB-UniRule"/>
</dbReference>
<feature type="binding site" evidence="9">
    <location>
        <begin position="47"/>
        <end position="54"/>
    </location>
    <ligand>
        <name>ATP</name>
        <dbReference type="ChEBI" id="CHEBI:30616"/>
    </ligand>
</feature>